<evidence type="ECO:0000256" key="7">
    <source>
        <dbReference type="ARBA" id="ARBA00022723"/>
    </source>
</evidence>
<dbReference type="InterPro" id="IPR036425">
    <property type="entry name" value="MoaB/Mog-like_dom_sf"/>
</dbReference>
<evidence type="ECO:0000313" key="13">
    <source>
        <dbReference type="Proteomes" id="UP000467105"/>
    </source>
</evidence>
<dbReference type="PANTHER" id="PTHR10192:SF5">
    <property type="entry name" value="GEPHYRIN"/>
    <property type="match status" value="1"/>
</dbReference>
<evidence type="ECO:0000256" key="5">
    <source>
        <dbReference type="ARBA" id="ARBA00022505"/>
    </source>
</evidence>
<dbReference type="AlphaFoldDB" id="A0A7I7YXL3"/>
<dbReference type="GO" id="GO:0006777">
    <property type="term" value="P:Mo-molybdopterin cofactor biosynthetic process"/>
    <property type="evidence" value="ECO:0007669"/>
    <property type="project" value="UniProtKB-UniRule"/>
</dbReference>
<keyword evidence="9 11" id="KW-0501">Molybdenum cofactor biosynthesis</keyword>
<gene>
    <name evidence="12" type="primary">moeA2</name>
    <name evidence="12" type="ORF">MPRM_33280</name>
</gene>
<dbReference type="GO" id="GO:0046872">
    <property type="term" value="F:metal ion binding"/>
    <property type="evidence" value="ECO:0007669"/>
    <property type="project" value="UniProtKB-UniRule"/>
</dbReference>
<evidence type="ECO:0000256" key="4">
    <source>
        <dbReference type="ARBA" id="ARBA00010763"/>
    </source>
</evidence>
<comment type="pathway">
    <text evidence="3 11">Cofactor biosynthesis; molybdopterin biosynthesis.</text>
</comment>
<protein>
    <recommendedName>
        <fullName evidence="11">Molybdopterin molybdenumtransferase</fullName>
        <ecNumber evidence="11">2.10.1.1</ecNumber>
    </recommendedName>
</protein>
<dbReference type="Gene3D" id="2.40.340.10">
    <property type="entry name" value="MoeA, C-terminal, domain IV"/>
    <property type="match status" value="1"/>
</dbReference>
<dbReference type="InterPro" id="IPR036135">
    <property type="entry name" value="MoeA_linker/N_sf"/>
</dbReference>
<dbReference type="SUPFAM" id="SSF63867">
    <property type="entry name" value="MoeA C-terminal domain-like"/>
    <property type="match status" value="1"/>
</dbReference>
<dbReference type="GO" id="GO:0061599">
    <property type="term" value="F:molybdopterin molybdotransferase activity"/>
    <property type="evidence" value="ECO:0007669"/>
    <property type="project" value="UniProtKB-UniRule"/>
</dbReference>
<sequence>MRSVQEHQRVVTDLIRARPPGAVALAAAQGLVLADDVVASLALPLFDNSAMDGYAVRAEDTAVATPQRPVVLPVAEDIPAGRTDMLTLQPHTAHRIMTGAPVPAGATTIVPVEDTDGGVESVSIRQGREPGKHIRRAGEDVAPGTTVLRSGQVVTPAVLGLASALGLAELQVIPRQRVLVLSTGSELVAPGTPLRPGQIYESNSLMLAGAAREAGAEVVGVETAGDDVAQFRSILDKHAGNAEVIITSGGVSAGAYEVVKDVFGRQGDQGVEFVKVAMQPGMPQGVGRVAGATIVTLPGNPVSALVSFEVFIRPALRAAMGLPDPHRPHRPAVLAESLTSPRGKRQFRRAIYDRDAGSVTSYGPPASHHLRWLASANGLLDIPEDVVEVPAGTRLEVWDLS</sequence>
<dbReference type="Proteomes" id="UP000467105">
    <property type="component" value="Chromosome"/>
</dbReference>
<dbReference type="RefSeq" id="WP_085271750.1">
    <property type="nucleotide sequence ID" value="NZ_AP022614.1"/>
</dbReference>
<evidence type="ECO:0000256" key="2">
    <source>
        <dbReference type="ARBA" id="ARBA00002901"/>
    </source>
</evidence>
<dbReference type="GO" id="GO:0005829">
    <property type="term" value="C:cytosol"/>
    <property type="evidence" value="ECO:0007669"/>
    <property type="project" value="TreeGrafter"/>
</dbReference>
<evidence type="ECO:0000256" key="6">
    <source>
        <dbReference type="ARBA" id="ARBA00022679"/>
    </source>
</evidence>
<proteinExistence type="inferred from homology"/>
<keyword evidence="7 11" id="KW-0479">Metal-binding</keyword>
<dbReference type="Gene3D" id="2.170.190.11">
    <property type="entry name" value="Molybdopterin biosynthesis moea protein, domain 3"/>
    <property type="match status" value="1"/>
</dbReference>
<keyword evidence="13" id="KW-1185">Reference proteome</keyword>
<evidence type="ECO:0000256" key="8">
    <source>
        <dbReference type="ARBA" id="ARBA00022842"/>
    </source>
</evidence>
<dbReference type="FunFam" id="3.40.980.10:FF:000004">
    <property type="entry name" value="Molybdopterin molybdenumtransferase"/>
    <property type="match status" value="1"/>
</dbReference>
<evidence type="ECO:0000256" key="1">
    <source>
        <dbReference type="ARBA" id="ARBA00001946"/>
    </source>
</evidence>
<dbReference type="Gene3D" id="3.90.105.10">
    <property type="entry name" value="Molybdopterin biosynthesis moea protein, domain 2"/>
    <property type="match status" value="1"/>
</dbReference>
<name>A0A7I7YXL3_9MYCO</name>
<dbReference type="NCBIfam" id="NF045515">
    <property type="entry name" value="Glp_gephyrin"/>
    <property type="match status" value="1"/>
</dbReference>
<dbReference type="InterPro" id="IPR038987">
    <property type="entry name" value="MoeA-like"/>
</dbReference>
<evidence type="ECO:0000256" key="10">
    <source>
        <dbReference type="ARBA" id="ARBA00047317"/>
    </source>
</evidence>
<dbReference type="OrthoDB" id="9804758at2"/>
<dbReference type="Pfam" id="PF03454">
    <property type="entry name" value="MoeA_C"/>
    <property type="match status" value="1"/>
</dbReference>
<dbReference type="CDD" id="cd00887">
    <property type="entry name" value="MoeA"/>
    <property type="match status" value="1"/>
</dbReference>
<evidence type="ECO:0000313" key="12">
    <source>
        <dbReference type="EMBL" id="BBZ46047.1"/>
    </source>
</evidence>
<reference evidence="12 13" key="1">
    <citation type="journal article" date="2019" name="Emerg. Microbes Infect.">
        <title>Comprehensive subspecies identification of 175 nontuberculous mycobacteria species based on 7547 genomic profiles.</title>
        <authorList>
            <person name="Matsumoto Y."/>
            <person name="Kinjo T."/>
            <person name="Motooka D."/>
            <person name="Nabeya D."/>
            <person name="Jung N."/>
            <person name="Uechi K."/>
            <person name="Horii T."/>
            <person name="Iida T."/>
            <person name="Fujita J."/>
            <person name="Nakamura S."/>
        </authorList>
    </citation>
    <scope>NUCLEOTIDE SEQUENCE [LARGE SCALE GENOMIC DNA]</scope>
    <source>
        <strain evidence="12 13">JCM 14742</strain>
    </source>
</reference>
<dbReference type="InterPro" id="IPR001453">
    <property type="entry name" value="MoaB/Mog_dom"/>
</dbReference>
<organism evidence="12 13">
    <name type="scientific">Mycobacterium parmense</name>
    <dbReference type="NCBI Taxonomy" id="185642"/>
    <lineage>
        <taxon>Bacteria</taxon>
        <taxon>Bacillati</taxon>
        <taxon>Actinomycetota</taxon>
        <taxon>Actinomycetes</taxon>
        <taxon>Mycobacteriales</taxon>
        <taxon>Mycobacteriaceae</taxon>
        <taxon>Mycobacterium</taxon>
        <taxon>Mycobacterium simiae complex</taxon>
    </lineage>
</organism>
<comment type="similarity">
    <text evidence="4 11">Belongs to the MoeA family.</text>
</comment>
<evidence type="ECO:0000256" key="3">
    <source>
        <dbReference type="ARBA" id="ARBA00005046"/>
    </source>
</evidence>
<evidence type="ECO:0000256" key="9">
    <source>
        <dbReference type="ARBA" id="ARBA00023150"/>
    </source>
</evidence>
<dbReference type="SUPFAM" id="SSF63882">
    <property type="entry name" value="MoeA N-terminal region -like"/>
    <property type="match status" value="1"/>
</dbReference>
<dbReference type="Gene3D" id="3.40.980.10">
    <property type="entry name" value="MoaB/Mog-like domain"/>
    <property type="match status" value="1"/>
</dbReference>
<keyword evidence="5 11" id="KW-0500">Molybdenum</keyword>
<dbReference type="SMART" id="SM00852">
    <property type="entry name" value="MoCF_biosynth"/>
    <property type="match status" value="1"/>
</dbReference>
<dbReference type="PANTHER" id="PTHR10192">
    <property type="entry name" value="MOLYBDOPTERIN BIOSYNTHESIS PROTEIN"/>
    <property type="match status" value="1"/>
</dbReference>
<dbReference type="Pfam" id="PF03453">
    <property type="entry name" value="MoeA_N"/>
    <property type="match status" value="1"/>
</dbReference>
<comment type="cofactor">
    <cofactor evidence="1 11">
        <name>Mg(2+)</name>
        <dbReference type="ChEBI" id="CHEBI:18420"/>
    </cofactor>
</comment>
<dbReference type="InterPro" id="IPR005111">
    <property type="entry name" value="MoeA_C_domain_IV"/>
</dbReference>
<dbReference type="UniPathway" id="UPA00344"/>
<accession>A0A7I7YXL3</accession>
<dbReference type="NCBIfam" id="TIGR00177">
    <property type="entry name" value="molyb_syn"/>
    <property type="match status" value="1"/>
</dbReference>
<dbReference type="EC" id="2.10.1.1" evidence="11"/>
<comment type="function">
    <text evidence="2 11">Catalyzes the insertion of molybdate into adenylated molybdopterin with the concomitant release of AMP.</text>
</comment>
<dbReference type="InterPro" id="IPR005110">
    <property type="entry name" value="MoeA_linker/N"/>
</dbReference>
<keyword evidence="6 11" id="KW-0808">Transferase</keyword>
<keyword evidence="8 11" id="KW-0460">Magnesium</keyword>
<dbReference type="Pfam" id="PF00994">
    <property type="entry name" value="MoCF_biosynth"/>
    <property type="match status" value="1"/>
</dbReference>
<dbReference type="SUPFAM" id="SSF53218">
    <property type="entry name" value="Molybdenum cofactor biosynthesis proteins"/>
    <property type="match status" value="1"/>
</dbReference>
<dbReference type="EMBL" id="AP022614">
    <property type="protein sequence ID" value="BBZ46047.1"/>
    <property type="molecule type" value="Genomic_DNA"/>
</dbReference>
<evidence type="ECO:0000256" key="11">
    <source>
        <dbReference type="RuleBase" id="RU365090"/>
    </source>
</evidence>
<comment type="catalytic activity">
    <reaction evidence="10">
        <text>adenylyl-molybdopterin + molybdate = Mo-molybdopterin + AMP + H(+)</text>
        <dbReference type="Rhea" id="RHEA:35047"/>
        <dbReference type="ChEBI" id="CHEBI:15378"/>
        <dbReference type="ChEBI" id="CHEBI:36264"/>
        <dbReference type="ChEBI" id="CHEBI:62727"/>
        <dbReference type="ChEBI" id="CHEBI:71302"/>
        <dbReference type="ChEBI" id="CHEBI:456215"/>
        <dbReference type="EC" id="2.10.1.1"/>
    </reaction>
</comment>
<dbReference type="InterPro" id="IPR036688">
    <property type="entry name" value="MoeA_C_domain_IV_sf"/>
</dbReference>